<dbReference type="InParanoid" id="A0A162PL40"/>
<reference evidence="2" key="1">
    <citation type="submission" date="2015-06" db="EMBL/GenBank/DDBJ databases">
        <title>Expansion of signal transduction pathways in fungi by whole-genome duplication.</title>
        <authorList>
            <consortium name="DOE Joint Genome Institute"/>
            <person name="Corrochano L.M."/>
            <person name="Kuo A."/>
            <person name="Marcet-Houben M."/>
            <person name="Polaino S."/>
            <person name="Salamov A."/>
            <person name="Villalobos J.M."/>
            <person name="Alvarez M.I."/>
            <person name="Avalos J."/>
            <person name="Benito E.P."/>
            <person name="Benoit I."/>
            <person name="Burger G."/>
            <person name="Camino L.P."/>
            <person name="Canovas D."/>
            <person name="Cerda-Olmedo E."/>
            <person name="Cheng J.-F."/>
            <person name="Dominguez A."/>
            <person name="Elias M."/>
            <person name="Eslava A.P."/>
            <person name="Glaser F."/>
            <person name="Grimwood J."/>
            <person name="Gutierrez G."/>
            <person name="Heitman J."/>
            <person name="Henrissat B."/>
            <person name="Iturriaga E.A."/>
            <person name="Lang B.F."/>
            <person name="Lavin J.L."/>
            <person name="Lee S."/>
            <person name="Li W."/>
            <person name="Lindquist E."/>
            <person name="Lopez-Garcia S."/>
            <person name="Luque E.M."/>
            <person name="Marcos A.T."/>
            <person name="Martin J."/>
            <person name="McCluskey K."/>
            <person name="Medina H.R."/>
            <person name="Miralles-Duran A."/>
            <person name="Miyazaki A."/>
            <person name="Munoz-Torres E."/>
            <person name="Oguiza J.A."/>
            <person name="Ohm R."/>
            <person name="Olmedo M."/>
            <person name="Orejas M."/>
            <person name="Ortiz-Castellanos L."/>
            <person name="Pisabarro A.G."/>
            <person name="Rodriguez-Romero J."/>
            <person name="Ruiz-Herrera J."/>
            <person name="Ruiz-Vazquez R."/>
            <person name="Sanz C."/>
            <person name="Schackwitz W."/>
            <person name="Schmutz J."/>
            <person name="Shahriari M."/>
            <person name="Shelest E."/>
            <person name="Silva-Franco F."/>
            <person name="Soanes D."/>
            <person name="Syed K."/>
            <person name="Tagua V.G."/>
            <person name="Talbot N.J."/>
            <person name="Thon M."/>
            <person name="De vries R.P."/>
            <person name="Wiebenga A."/>
            <person name="Yadav J.S."/>
            <person name="Braun E.L."/>
            <person name="Baker S."/>
            <person name="Garre V."/>
            <person name="Horwitz B."/>
            <person name="Torres-Martinez S."/>
            <person name="Idnurm A."/>
            <person name="Herrera-Estrella A."/>
            <person name="Gabaldon T."/>
            <person name="Grigoriev I.V."/>
        </authorList>
    </citation>
    <scope>NUCLEOTIDE SEQUENCE [LARGE SCALE GENOMIC DNA]</scope>
    <source>
        <strain evidence="2">NRRL 1555(-)</strain>
    </source>
</reference>
<dbReference type="EMBL" id="KV440980">
    <property type="protein sequence ID" value="OAD73857.1"/>
    <property type="molecule type" value="Genomic_DNA"/>
</dbReference>
<dbReference type="RefSeq" id="XP_018291897.1">
    <property type="nucleotide sequence ID" value="XM_018441350.1"/>
</dbReference>
<evidence type="ECO:0000313" key="2">
    <source>
        <dbReference type="Proteomes" id="UP000077315"/>
    </source>
</evidence>
<dbReference type="GeneID" id="29002256"/>
<dbReference type="VEuPathDB" id="FungiDB:PHYBLDRAFT_64812"/>
<gene>
    <name evidence="1" type="ORF">PHYBLDRAFT_64812</name>
</gene>
<accession>A0A162PL40</accession>
<dbReference type="AlphaFoldDB" id="A0A162PL40"/>
<dbReference type="Proteomes" id="UP000077315">
    <property type="component" value="Unassembled WGS sequence"/>
</dbReference>
<protein>
    <submittedName>
        <fullName evidence="1">Uncharacterized protein</fullName>
    </submittedName>
</protein>
<name>A0A162PL40_PHYB8</name>
<evidence type="ECO:0000313" key="1">
    <source>
        <dbReference type="EMBL" id="OAD73857.1"/>
    </source>
</evidence>
<sequence length="110" mass="12610">MSIFLLDFQRKNETGSLNIIIKNFVTLTLGSRNFIRISSFSTATVSFDNMKKPFKYFTNLDEDSPNFDQYLILMGDSKSEDEDSVGVKRLKEKACEIELDKSISVSTRHI</sequence>
<keyword evidence="2" id="KW-1185">Reference proteome</keyword>
<proteinExistence type="predicted"/>
<organism evidence="1 2">
    <name type="scientific">Phycomyces blakesleeanus (strain ATCC 8743b / DSM 1359 / FGSC 10004 / NBRC 33097 / NRRL 1555)</name>
    <dbReference type="NCBI Taxonomy" id="763407"/>
    <lineage>
        <taxon>Eukaryota</taxon>
        <taxon>Fungi</taxon>
        <taxon>Fungi incertae sedis</taxon>
        <taxon>Mucoromycota</taxon>
        <taxon>Mucoromycotina</taxon>
        <taxon>Mucoromycetes</taxon>
        <taxon>Mucorales</taxon>
        <taxon>Phycomycetaceae</taxon>
        <taxon>Phycomyces</taxon>
    </lineage>
</organism>